<feature type="compositionally biased region" description="Polar residues" evidence="1">
    <location>
        <begin position="26"/>
        <end position="39"/>
    </location>
</feature>
<keyword evidence="3" id="KW-1185">Reference proteome</keyword>
<gene>
    <name evidence="2" type="ORF">LMG18101_04912</name>
</gene>
<dbReference type="RefSeq" id="WP_316682718.1">
    <property type="nucleotide sequence ID" value="NZ_CATZLL010000021.1"/>
</dbReference>
<name>A0ABM9KCR3_9RALS</name>
<feature type="region of interest" description="Disordered" evidence="1">
    <location>
        <begin position="1"/>
        <end position="43"/>
    </location>
</feature>
<dbReference type="Proteomes" id="UP001189757">
    <property type="component" value="Unassembled WGS sequence"/>
</dbReference>
<dbReference type="EMBL" id="CATZLL010000021">
    <property type="protein sequence ID" value="CAJ0822251.1"/>
    <property type="molecule type" value="Genomic_DNA"/>
</dbReference>
<evidence type="ECO:0000256" key="1">
    <source>
        <dbReference type="SAM" id="MobiDB-lite"/>
    </source>
</evidence>
<proteinExistence type="predicted"/>
<sequence length="401" mass="44135">MATKRTATAKKGTRAATGKQSRKKSASQNTPKSVRTQAISRVPKDSLPRRTLLQALRVPEVIHKVYAGKSASTADICSALEIGERSPNTFYLFSAAVAYGLVSKEENNYSLTETGRKILAPTYDGEDREAMLKALLTPTILSQFYTDYNGHAVPSSVHFPNVLENRFSVPRDRIDETIKLILENARDVGIIVNAPDSTEPIVKLPGTPASVGATAGWTEGIASVSAATEAQQEDWDKVCFYITPIGEEGTEVRRHADMLLRHLVEPVISTAGLKVVRADKIEKAGLITQQIYVNLVRARLCIADLSFSNPNAFYELGIRHMSKRPTVQIIRKGDRIPFDVSQGRTIMVDTSDVYTVMERIESARRELGEHVKHILAAPNDRPSEDNPVETYLPGLKVSLPA</sequence>
<accession>A0ABM9KCR3</accession>
<organism evidence="2 3">
    <name type="scientific">Ralstonia flaminis</name>
    <dbReference type="NCBI Taxonomy" id="3058597"/>
    <lineage>
        <taxon>Bacteria</taxon>
        <taxon>Pseudomonadati</taxon>
        <taxon>Pseudomonadota</taxon>
        <taxon>Betaproteobacteria</taxon>
        <taxon>Burkholderiales</taxon>
        <taxon>Burkholderiaceae</taxon>
        <taxon>Ralstonia</taxon>
    </lineage>
</organism>
<comment type="caution">
    <text evidence="2">The sequence shown here is derived from an EMBL/GenBank/DDBJ whole genome shotgun (WGS) entry which is preliminary data.</text>
</comment>
<reference evidence="2 3" key="1">
    <citation type="submission" date="2023-07" db="EMBL/GenBank/DDBJ databases">
        <authorList>
            <person name="Peeters C."/>
        </authorList>
    </citation>
    <scope>NUCLEOTIDE SEQUENCE [LARGE SCALE GENOMIC DNA]</scope>
    <source>
        <strain evidence="2 3">LMG 18101</strain>
    </source>
</reference>
<protein>
    <submittedName>
        <fullName evidence="2">Uncharacterized protein</fullName>
    </submittedName>
</protein>
<evidence type="ECO:0000313" key="2">
    <source>
        <dbReference type="EMBL" id="CAJ0822251.1"/>
    </source>
</evidence>
<evidence type="ECO:0000313" key="3">
    <source>
        <dbReference type="Proteomes" id="UP001189757"/>
    </source>
</evidence>